<feature type="transmembrane region" description="Helical" evidence="1">
    <location>
        <begin position="118"/>
        <end position="141"/>
    </location>
</feature>
<gene>
    <name evidence="3" type="ORF">SM757_27595</name>
</gene>
<evidence type="ECO:0000259" key="2">
    <source>
        <dbReference type="Pfam" id="PF04892"/>
    </source>
</evidence>
<proteinExistence type="predicted"/>
<dbReference type="RefSeq" id="WP_066330480.1">
    <property type="nucleotide sequence ID" value="NZ_JAXOJX010000066.1"/>
</dbReference>
<name>A0ABU5IN83_9BURK</name>
<keyword evidence="4" id="KW-1185">Reference proteome</keyword>
<comment type="caution">
    <text evidence="3">The sequence shown here is derived from an EMBL/GenBank/DDBJ whole genome shotgun (WGS) entry which is preliminary data.</text>
</comment>
<dbReference type="InterPro" id="IPR006976">
    <property type="entry name" value="VanZ-like"/>
</dbReference>
<evidence type="ECO:0000313" key="3">
    <source>
        <dbReference type="EMBL" id="MDZ5460350.1"/>
    </source>
</evidence>
<organism evidence="3 4">
    <name type="scientific">Azohydromonas lata</name>
    <dbReference type="NCBI Taxonomy" id="45677"/>
    <lineage>
        <taxon>Bacteria</taxon>
        <taxon>Pseudomonadati</taxon>
        <taxon>Pseudomonadota</taxon>
        <taxon>Betaproteobacteria</taxon>
        <taxon>Burkholderiales</taxon>
        <taxon>Sphaerotilaceae</taxon>
        <taxon>Azohydromonas</taxon>
    </lineage>
</organism>
<feature type="transmembrane region" description="Helical" evidence="1">
    <location>
        <begin position="274"/>
        <end position="295"/>
    </location>
</feature>
<dbReference type="EMBL" id="JAXOJX010000066">
    <property type="protein sequence ID" value="MDZ5460350.1"/>
    <property type="molecule type" value="Genomic_DNA"/>
</dbReference>
<keyword evidence="1" id="KW-1133">Transmembrane helix</keyword>
<sequence length="371" mass="39879">MSRPRSSAVPLTAAFALLIVYASLYPFSGWRWPPGQSLQSLLVLPGSHYFIAFDLWANFIGYMPLGALLYGAGVRSGWRWGWALLLAALLPALLSYAMEVTQNFLPDRVPSREDWLLNAGGGVVGALLGGALQALGVLRVWQPLRDRWFIPASAGALALLLLWPLGLLFPAPVPLGLGQCWDELRDLASAAVENTPWEELAEPWLRPAQAERAPLSRATETLAIALGLLGPCLVAFAAMRSRARRAVVTLGALALALAVSTLSTALNFGPEHAWAWLTPATLPGLALGLLAALACTLMPPRLAATVGLMVLTALVAVVAQAPDNAYYAQSLQAWSQGRFIRFHGLARWIGWLWPYAAAGWLLLRVAARGEA</sequence>
<keyword evidence="1" id="KW-0812">Transmembrane</keyword>
<dbReference type="NCBIfam" id="NF037970">
    <property type="entry name" value="vanZ_1"/>
    <property type="match status" value="1"/>
</dbReference>
<protein>
    <submittedName>
        <fullName evidence="3">VanZ family protein</fullName>
    </submittedName>
</protein>
<feature type="transmembrane region" description="Helical" evidence="1">
    <location>
        <begin position="246"/>
        <end position="268"/>
    </location>
</feature>
<keyword evidence="1" id="KW-0472">Membrane</keyword>
<feature type="transmembrane region" description="Helical" evidence="1">
    <location>
        <begin position="302"/>
        <end position="321"/>
    </location>
</feature>
<dbReference type="Proteomes" id="UP001293718">
    <property type="component" value="Unassembled WGS sequence"/>
</dbReference>
<feature type="transmembrane region" description="Helical" evidence="1">
    <location>
        <begin position="46"/>
        <end position="68"/>
    </location>
</feature>
<feature type="transmembrane region" description="Helical" evidence="1">
    <location>
        <begin position="80"/>
        <end position="98"/>
    </location>
</feature>
<feature type="transmembrane region" description="Helical" evidence="1">
    <location>
        <begin position="348"/>
        <end position="367"/>
    </location>
</feature>
<feature type="domain" description="VanZ-like" evidence="2">
    <location>
        <begin position="45"/>
        <end position="128"/>
    </location>
</feature>
<evidence type="ECO:0000313" key="4">
    <source>
        <dbReference type="Proteomes" id="UP001293718"/>
    </source>
</evidence>
<feature type="transmembrane region" description="Helical" evidence="1">
    <location>
        <begin position="148"/>
        <end position="169"/>
    </location>
</feature>
<dbReference type="Pfam" id="PF04892">
    <property type="entry name" value="VanZ"/>
    <property type="match status" value="1"/>
</dbReference>
<reference evidence="3 4" key="1">
    <citation type="submission" date="2023-11" db="EMBL/GenBank/DDBJ databases">
        <title>Draft genome of Azohydromonas lata strain H1 (DSM1123), a polyhydroxyalkanoate producer.</title>
        <authorList>
            <person name="Traversa D."/>
            <person name="D'Addabbo P."/>
            <person name="Pazzani C."/>
            <person name="Manzari C."/>
            <person name="Chiara M."/>
            <person name="Scrascia M."/>
        </authorList>
    </citation>
    <scope>NUCLEOTIDE SEQUENCE [LARGE SCALE GENOMIC DNA]</scope>
    <source>
        <strain evidence="3 4">H1</strain>
    </source>
</reference>
<evidence type="ECO:0000256" key="1">
    <source>
        <dbReference type="SAM" id="Phobius"/>
    </source>
</evidence>
<accession>A0ABU5IN83</accession>
<feature type="transmembrane region" description="Helical" evidence="1">
    <location>
        <begin position="221"/>
        <end position="239"/>
    </location>
</feature>